<organism evidence="2 3">
    <name type="scientific">Apiosordaria backusii</name>
    <dbReference type="NCBI Taxonomy" id="314023"/>
    <lineage>
        <taxon>Eukaryota</taxon>
        <taxon>Fungi</taxon>
        <taxon>Dikarya</taxon>
        <taxon>Ascomycota</taxon>
        <taxon>Pezizomycotina</taxon>
        <taxon>Sordariomycetes</taxon>
        <taxon>Sordariomycetidae</taxon>
        <taxon>Sordariales</taxon>
        <taxon>Lasiosphaeriaceae</taxon>
        <taxon>Apiosordaria</taxon>
    </lineage>
</organism>
<dbReference type="InterPro" id="IPR001810">
    <property type="entry name" value="F-box_dom"/>
</dbReference>
<evidence type="ECO:0000313" key="2">
    <source>
        <dbReference type="EMBL" id="KAK0742204.1"/>
    </source>
</evidence>
<protein>
    <recommendedName>
        <fullName evidence="1">F-box domain-containing protein</fullName>
    </recommendedName>
</protein>
<feature type="domain" description="F-box" evidence="1">
    <location>
        <begin position="89"/>
        <end position="134"/>
    </location>
</feature>
<keyword evidence="3" id="KW-1185">Reference proteome</keyword>
<dbReference type="PROSITE" id="PS50181">
    <property type="entry name" value="FBOX"/>
    <property type="match status" value="1"/>
</dbReference>
<dbReference type="EMBL" id="JAUKTV010000003">
    <property type="protein sequence ID" value="KAK0742204.1"/>
    <property type="molecule type" value="Genomic_DNA"/>
</dbReference>
<proteinExistence type="predicted"/>
<accession>A0AA40EMS2</accession>
<dbReference type="Proteomes" id="UP001172159">
    <property type="component" value="Unassembled WGS sequence"/>
</dbReference>
<evidence type="ECO:0000313" key="3">
    <source>
        <dbReference type="Proteomes" id="UP001172159"/>
    </source>
</evidence>
<dbReference type="AlphaFoldDB" id="A0AA40EMS2"/>
<sequence length="183" mass="21247">MHRPIVAVRYGVWRSIIYYVYEPRSLPRLSIPILLFSSLSSIFNMPFSPVSNKVIQVRLDEDDKDNPVTFMRSPIPDFLHSRQSSENIPCHLIQVPLEILLHILDYIRTKDLIPIASVNRYLRNIACRRLFYSLDLGFDNSKSLEILDNLARGSTFIGDYIREINVEVKIEPPTLPSRKYSDP</sequence>
<gene>
    <name evidence="2" type="ORF">B0T21DRAFT_125585</name>
</gene>
<evidence type="ECO:0000259" key="1">
    <source>
        <dbReference type="PROSITE" id="PS50181"/>
    </source>
</evidence>
<dbReference type="InterPro" id="IPR036047">
    <property type="entry name" value="F-box-like_dom_sf"/>
</dbReference>
<dbReference type="SUPFAM" id="SSF81383">
    <property type="entry name" value="F-box domain"/>
    <property type="match status" value="1"/>
</dbReference>
<comment type="caution">
    <text evidence="2">The sequence shown here is derived from an EMBL/GenBank/DDBJ whole genome shotgun (WGS) entry which is preliminary data.</text>
</comment>
<reference evidence="2" key="1">
    <citation type="submission" date="2023-06" db="EMBL/GenBank/DDBJ databases">
        <title>Genome-scale phylogeny and comparative genomics of the fungal order Sordariales.</title>
        <authorList>
            <consortium name="Lawrence Berkeley National Laboratory"/>
            <person name="Hensen N."/>
            <person name="Bonometti L."/>
            <person name="Westerberg I."/>
            <person name="Brannstrom I.O."/>
            <person name="Guillou S."/>
            <person name="Cros-Aarteil S."/>
            <person name="Calhoun S."/>
            <person name="Haridas S."/>
            <person name="Kuo A."/>
            <person name="Mondo S."/>
            <person name="Pangilinan J."/>
            <person name="Riley R."/>
            <person name="Labutti K."/>
            <person name="Andreopoulos B."/>
            <person name="Lipzen A."/>
            <person name="Chen C."/>
            <person name="Yanf M."/>
            <person name="Daum C."/>
            <person name="Ng V."/>
            <person name="Clum A."/>
            <person name="Steindorff A."/>
            <person name="Ohm R."/>
            <person name="Martin F."/>
            <person name="Silar P."/>
            <person name="Natvig D."/>
            <person name="Lalanne C."/>
            <person name="Gautier V."/>
            <person name="Ament-Velasquez S.L."/>
            <person name="Kruys A."/>
            <person name="Hutchinson M.I."/>
            <person name="Powell A.J."/>
            <person name="Barry K."/>
            <person name="Miller A.N."/>
            <person name="Grigoriev I.V."/>
            <person name="Debuchy R."/>
            <person name="Gladieux P."/>
            <person name="Thoren M.H."/>
            <person name="Johannesson H."/>
        </authorList>
    </citation>
    <scope>NUCLEOTIDE SEQUENCE</scope>
    <source>
        <strain evidence="2">CBS 540.89</strain>
    </source>
</reference>
<name>A0AA40EMS2_9PEZI</name>
<dbReference type="Pfam" id="PF12937">
    <property type="entry name" value="F-box-like"/>
    <property type="match status" value="1"/>
</dbReference>
<dbReference type="CDD" id="cd09917">
    <property type="entry name" value="F-box_SF"/>
    <property type="match status" value="1"/>
</dbReference>